<dbReference type="Proteomes" id="UP000504606">
    <property type="component" value="Unplaced"/>
</dbReference>
<sequence>MGSSVSARRRPASRSSRDGAQQHHADGHGGVENSIGRPEHAEPEEPEESGSRVQLVHLPPELLLRVLGYLDVASLCAAGRALDGHPALAGVLADASLWRGATLALHSATWPAHPPAALHGLRVCSYHWHSAQHALRQLAWLASNLDASSVRRLELVGRNLDRATVRACVRLCAGLRVLSLHDVGVEDGWIKDLATLKNLEALHFDWHSEMSVPQILRLASSCPSLRLIDSGGCPKDCAAGRTRAAAKRALHLLNADLTVA</sequence>
<evidence type="ECO:0000259" key="2">
    <source>
        <dbReference type="PROSITE" id="PS50181"/>
    </source>
</evidence>
<protein>
    <submittedName>
        <fullName evidence="4">Uncharacterized protein LOC113218244</fullName>
    </submittedName>
</protein>
<evidence type="ECO:0000313" key="3">
    <source>
        <dbReference type="Proteomes" id="UP000504606"/>
    </source>
</evidence>
<dbReference type="InterPro" id="IPR001810">
    <property type="entry name" value="F-box_dom"/>
</dbReference>
<proteinExistence type="predicted"/>
<dbReference type="SUPFAM" id="SSF52047">
    <property type="entry name" value="RNI-like"/>
    <property type="match status" value="1"/>
</dbReference>
<gene>
    <name evidence="4" type="primary">LOC113218244</name>
</gene>
<feature type="region of interest" description="Disordered" evidence="1">
    <location>
        <begin position="1"/>
        <end position="53"/>
    </location>
</feature>
<dbReference type="PROSITE" id="PS50181">
    <property type="entry name" value="FBOX"/>
    <property type="match status" value="1"/>
</dbReference>
<dbReference type="InterPro" id="IPR036047">
    <property type="entry name" value="F-box-like_dom_sf"/>
</dbReference>
<name>A0A6J1TLB8_FRAOC</name>
<dbReference type="AlphaFoldDB" id="A0A6J1TLB8"/>
<evidence type="ECO:0000256" key="1">
    <source>
        <dbReference type="SAM" id="MobiDB-lite"/>
    </source>
</evidence>
<dbReference type="Gene3D" id="3.80.10.10">
    <property type="entry name" value="Ribonuclease Inhibitor"/>
    <property type="match status" value="1"/>
</dbReference>
<feature type="domain" description="F-box" evidence="2">
    <location>
        <begin position="52"/>
        <end position="75"/>
    </location>
</feature>
<organism evidence="3 4">
    <name type="scientific">Frankliniella occidentalis</name>
    <name type="common">Western flower thrips</name>
    <name type="synonym">Euthrips occidentalis</name>
    <dbReference type="NCBI Taxonomy" id="133901"/>
    <lineage>
        <taxon>Eukaryota</taxon>
        <taxon>Metazoa</taxon>
        <taxon>Ecdysozoa</taxon>
        <taxon>Arthropoda</taxon>
        <taxon>Hexapoda</taxon>
        <taxon>Insecta</taxon>
        <taxon>Pterygota</taxon>
        <taxon>Neoptera</taxon>
        <taxon>Paraneoptera</taxon>
        <taxon>Thysanoptera</taxon>
        <taxon>Terebrantia</taxon>
        <taxon>Thripoidea</taxon>
        <taxon>Thripidae</taxon>
        <taxon>Frankliniella</taxon>
    </lineage>
</organism>
<reference evidence="4" key="1">
    <citation type="submission" date="2025-08" db="UniProtKB">
        <authorList>
            <consortium name="RefSeq"/>
        </authorList>
    </citation>
    <scope>IDENTIFICATION</scope>
    <source>
        <tissue evidence="4">Whole organism</tissue>
    </source>
</reference>
<dbReference type="SUPFAM" id="SSF81383">
    <property type="entry name" value="F-box domain"/>
    <property type="match status" value="1"/>
</dbReference>
<dbReference type="InterPro" id="IPR032675">
    <property type="entry name" value="LRR_dom_sf"/>
</dbReference>
<dbReference type="RefSeq" id="XP_026294294.2">
    <property type="nucleotide sequence ID" value="XM_026438509.2"/>
</dbReference>
<evidence type="ECO:0000313" key="4">
    <source>
        <dbReference type="RefSeq" id="XP_026294294.2"/>
    </source>
</evidence>
<feature type="compositionally biased region" description="Basic and acidic residues" evidence="1">
    <location>
        <begin position="15"/>
        <end position="29"/>
    </location>
</feature>
<keyword evidence="3" id="KW-1185">Reference proteome</keyword>
<dbReference type="GeneID" id="113218244"/>
<dbReference type="OrthoDB" id="10486156at2759"/>
<accession>A0A6J1TLB8</accession>
<dbReference type="KEGG" id="foc:113218244"/>